<reference evidence="3 4" key="1">
    <citation type="submission" date="2017-06" db="EMBL/GenBank/DDBJ databases">
        <authorList>
            <person name="Kim H.J."/>
            <person name="Triplett B.A."/>
        </authorList>
    </citation>
    <scope>NUCLEOTIDE SEQUENCE [LARGE SCALE GENOMIC DNA]</scope>
    <source>
        <strain evidence="3 4">MWH-VicM1</strain>
    </source>
</reference>
<feature type="domain" description="CNP1-like uncharacterised" evidence="2">
    <location>
        <begin position="43"/>
        <end position="175"/>
    </location>
</feature>
<dbReference type="Pfam" id="PF08750">
    <property type="entry name" value="CNP1"/>
    <property type="match status" value="1"/>
</dbReference>
<proteinExistence type="predicted"/>
<evidence type="ECO:0000313" key="4">
    <source>
        <dbReference type="Proteomes" id="UP000197215"/>
    </source>
</evidence>
<evidence type="ECO:0000313" key="3">
    <source>
        <dbReference type="EMBL" id="SNC62526.1"/>
    </source>
</evidence>
<dbReference type="EMBL" id="FYEX01000001">
    <property type="protein sequence ID" value="SNC62526.1"/>
    <property type="molecule type" value="Genomic_DNA"/>
</dbReference>
<accession>A0A212T9M2</accession>
<evidence type="ECO:0000259" key="2">
    <source>
        <dbReference type="Pfam" id="PF08750"/>
    </source>
</evidence>
<sequence length="176" mass="20105">MIKNQPYMNLLKYLLCSLAMISLSAAAQYRTADPADENDPDAPRFWEETQVKIPTAPPSKDLKPFYVSPNTPLTFAIDANSIAFGKDDVIRYVIVITSPAGAKQVTYEGIRCETHEWRLYATMQKDDQWVKTPNSRWQAVRSNSYNRYHSALIQDAFCENSIPRRSAKEIIPFLKP</sequence>
<dbReference type="InterPro" id="IPR014861">
    <property type="entry name" value="CNP1-like_dom"/>
</dbReference>
<organism evidence="3 4">
    <name type="scientific">Polynucleobacter victoriensis</name>
    <dbReference type="NCBI Taxonomy" id="2049319"/>
    <lineage>
        <taxon>Bacteria</taxon>
        <taxon>Pseudomonadati</taxon>
        <taxon>Pseudomonadota</taxon>
        <taxon>Betaproteobacteria</taxon>
        <taxon>Burkholderiales</taxon>
        <taxon>Burkholderiaceae</taxon>
        <taxon>Polynucleobacter</taxon>
    </lineage>
</organism>
<feature type="signal peptide" evidence="1">
    <location>
        <begin position="1"/>
        <end position="27"/>
    </location>
</feature>
<dbReference type="Proteomes" id="UP000197215">
    <property type="component" value="Unassembled WGS sequence"/>
</dbReference>
<keyword evidence="1" id="KW-0732">Signal</keyword>
<protein>
    <submittedName>
        <fullName evidence="3">CNP1-like family protein</fullName>
    </submittedName>
</protein>
<dbReference type="AlphaFoldDB" id="A0A212T9M2"/>
<keyword evidence="4" id="KW-1185">Reference proteome</keyword>
<gene>
    <name evidence="3" type="ORF">SAMN06295916_0695</name>
</gene>
<name>A0A212T9M2_9BURK</name>
<evidence type="ECO:0000256" key="1">
    <source>
        <dbReference type="SAM" id="SignalP"/>
    </source>
</evidence>
<feature type="chain" id="PRO_5013256526" evidence="1">
    <location>
        <begin position="28"/>
        <end position="176"/>
    </location>
</feature>